<evidence type="ECO:0000313" key="3">
    <source>
        <dbReference type="Proteomes" id="UP000042997"/>
    </source>
</evidence>
<organism evidence="2 3">
    <name type="scientific">Rhodococcus ruber</name>
    <dbReference type="NCBI Taxonomy" id="1830"/>
    <lineage>
        <taxon>Bacteria</taxon>
        <taxon>Bacillati</taxon>
        <taxon>Actinomycetota</taxon>
        <taxon>Actinomycetes</taxon>
        <taxon>Mycobacteriales</taxon>
        <taxon>Nocardiaceae</taxon>
        <taxon>Rhodococcus</taxon>
    </lineage>
</organism>
<accession>A0A098BNU0</accession>
<dbReference type="OrthoDB" id="4381911at2"/>
<dbReference type="RefSeq" id="WP_006931050.1">
    <property type="nucleotide sequence ID" value="NZ_CP024891.1"/>
</dbReference>
<dbReference type="EMBL" id="CCSD01000080">
    <property type="protein sequence ID" value="CDZ90218.1"/>
    <property type="molecule type" value="Genomic_DNA"/>
</dbReference>
<evidence type="ECO:0000256" key="1">
    <source>
        <dbReference type="SAM" id="MobiDB-lite"/>
    </source>
</evidence>
<name>A0A098BNU0_9NOCA</name>
<gene>
    <name evidence="2" type="ORF">RHRU231_670027</name>
</gene>
<feature type="compositionally biased region" description="Low complexity" evidence="1">
    <location>
        <begin position="76"/>
        <end position="88"/>
    </location>
</feature>
<evidence type="ECO:0000313" key="2">
    <source>
        <dbReference type="EMBL" id="CDZ90218.1"/>
    </source>
</evidence>
<sequence>MTNGLDALRQKNKRAGGRTMPPPRHKPRSVPVEIPTDSQNSTNPIAPPVQEIRPSTSDAAATLSENVAAQTVNGREPAPALPASELPKAAPPVPSTEVDELTKSTIYLDAETDQFLEEAIYLGRKQKPRIDSRSAIVRFALRELASRMSTEQVIAAIRAGAPETGNQGRPRL</sequence>
<feature type="region of interest" description="Disordered" evidence="1">
    <location>
        <begin position="71"/>
        <end position="96"/>
    </location>
</feature>
<protein>
    <submittedName>
        <fullName evidence="2">Uncharacterized protein</fullName>
    </submittedName>
</protein>
<dbReference type="Proteomes" id="UP000042997">
    <property type="component" value="Unassembled WGS sequence"/>
</dbReference>
<feature type="region of interest" description="Disordered" evidence="1">
    <location>
        <begin position="1"/>
        <end position="59"/>
    </location>
</feature>
<reference evidence="2 3" key="1">
    <citation type="journal article" date="2014" name="Genome Announc.">
        <title>Draft Genome Sequence of Propane- and Butane-Oxidizing Actinobacterium Rhodococcus ruber IEGM 231.</title>
        <authorList>
            <person name="Ivshina I.B."/>
            <person name="Kuyukina M.S."/>
            <person name="Krivoruchko A.V."/>
            <person name="Barbe V."/>
            <person name="Fischer C."/>
        </authorList>
    </citation>
    <scope>NUCLEOTIDE SEQUENCE [LARGE SCALE GENOMIC DNA]</scope>
</reference>
<dbReference type="AlphaFoldDB" id="A0A098BNU0"/>
<proteinExistence type="predicted"/>